<dbReference type="AlphaFoldDB" id="A0A4C1XVD6"/>
<dbReference type="OrthoDB" id="6753189at2759"/>
<gene>
    <name evidence="1" type="ORF">EVAR_36654_1</name>
</gene>
<proteinExistence type="predicted"/>
<sequence length="294" mass="34039">MIQISVPVSIPYQKNPHSYTKIHSNRLPTCVRVTSYTVRHELEWDKETPPLETRNVHQAYSEGRIPGKRRESERPRMVFDKKLLQEIEDDLGTSLRAIERRIRIPKSTVNRIIRRYGYHPYHVRRVQALLPRDYAQRRPLGGRCPVTVTVRRRAAGAASTVGFEGLSRLCEVFGNVTGSVNSIYKETRIRRRGENPLCERTKWNRDQRPVNHYTDIPEPHLMAGQIENDQESTLLTHWGYSKVDIMVAKLIPPQFYKKAVESSSSKVSFFYPTTSRRCVLADFTAALNNPPTRK</sequence>
<reference evidence="1 2" key="1">
    <citation type="journal article" date="2019" name="Commun. Biol.">
        <title>The bagworm genome reveals a unique fibroin gene that provides high tensile strength.</title>
        <authorList>
            <person name="Kono N."/>
            <person name="Nakamura H."/>
            <person name="Ohtoshi R."/>
            <person name="Tomita M."/>
            <person name="Numata K."/>
            <person name="Arakawa K."/>
        </authorList>
    </citation>
    <scope>NUCLEOTIDE SEQUENCE [LARGE SCALE GENOMIC DNA]</scope>
</reference>
<organism evidence="1 2">
    <name type="scientific">Eumeta variegata</name>
    <name type="common">Bagworm moth</name>
    <name type="synonym">Eumeta japonica</name>
    <dbReference type="NCBI Taxonomy" id="151549"/>
    <lineage>
        <taxon>Eukaryota</taxon>
        <taxon>Metazoa</taxon>
        <taxon>Ecdysozoa</taxon>
        <taxon>Arthropoda</taxon>
        <taxon>Hexapoda</taxon>
        <taxon>Insecta</taxon>
        <taxon>Pterygota</taxon>
        <taxon>Neoptera</taxon>
        <taxon>Endopterygota</taxon>
        <taxon>Lepidoptera</taxon>
        <taxon>Glossata</taxon>
        <taxon>Ditrysia</taxon>
        <taxon>Tineoidea</taxon>
        <taxon>Psychidae</taxon>
        <taxon>Oiketicinae</taxon>
        <taxon>Eumeta</taxon>
    </lineage>
</organism>
<protein>
    <submittedName>
        <fullName evidence="1">Uncharacterized protein</fullName>
    </submittedName>
</protein>
<dbReference type="EMBL" id="BGZK01000986">
    <property type="protein sequence ID" value="GBP67528.1"/>
    <property type="molecule type" value="Genomic_DNA"/>
</dbReference>
<evidence type="ECO:0000313" key="2">
    <source>
        <dbReference type="Proteomes" id="UP000299102"/>
    </source>
</evidence>
<keyword evidence="2" id="KW-1185">Reference proteome</keyword>
<dbReference type="Proteomes" id="UP000299102">
    <property type="component" value="Unassembled WGS sequence"/>
</dbReference>
<name>A0A4C1XVD6_EUMVA</name>
<accession>A0A4C1XVD6</accession>
<evidence type="ECO:0000313" key="1">
    <source>
        <dbReference type="EMBL" id="GBP67528.1"/>
    </source>
</evidence>
<comment type="caution">
    <text evidence="1">The sequence shown here is derived from an EMBL/GenBank/DDBJ whole genome shotgun (WGS) entry which is preliminary data.</text>
</comment>